<dbReference type="InterPro" id="IPR041492">
    <property type="entry name" value="HAD_2"/>
</dbReference>
<evidence type="ECO:0000313" key="12">
    <source>
        <dbReference type="Proteomes" id="UP000002608"/>
    </source>
</evidence>
<keyword evidence="8 10" id="KW-0460">Magnesium</keyword>
<dbReference type="InterPro" id="IPR036412">
    <property type="entry name" value="HAD-like_sf"/>
</dbReference>
<dbReference type="InterPro" id="IPR023198">
    <property type="entry name" value="PGP-like_dom2"/>
</dbReference>
<evidence type="ECO:0000256" key="2">
    <source>
        <dbReference type="ARBA" id="ARBA00001946"/>
    </source>
</evidence>
<dbReference type="SFLD" id="SFLDG01129">
    <property type="entry name" value="C1.5:_HAD__Beta-PGM__Phosphata"/>
    <property type="match status" value="1"/>
</dbReference>
<dbReference type="Pfam" id="PF13419">
    <property type="entry name" value="HAD_2"/>
    <property type="match status" value="1"/>
</dbReference>
<dbReference type="Proteomes" id="UP000002608">
    <property type="component" value="Chromosome"/>
</dbReference>
<gene>
    <name evidence="10" type="primary">gph</name>
    <name evidence="11" type="ordered locus">Spea_0245</name>
</gene>
<keyword evidence="7 10" id="KW-0378">Hydrolase</keyword>
<dbReference type="SFLD" id="SFLDS00003">
    <property type="entry name" value="Haloacid_Dehalogenase"/>
    <property type="match status" value="1"/>
</dbReference>
<organism evidence="11 12">
    <name type="scientific">Shewanella pealeana (strain ATCC 700345 / ANG-SQ1)</name>
    <dbReference type="NCBI Taxonomy" id="398579"/>
    <lineage>
        <taxon>Bacteria</taxon>
        <taxon>Pseudomonadati</taxon>
        <taxon>Pseudomonadota</taxon>
        <taxon>Gammaproteobacteria</taxon>
        <taxon>Alteromonadales</taxon>
        <taxon>Shewanellaceae</taxon>
        <taxon>Shewanella</taxon>
    </lineage>
</organism>
<evidence type="ECO:0000256" key="7">
    <source>
        <dbReference type="ARBA" id="ARBA00022801"/>
    </source>
</evidence>
<dbReference type="GO" id="GO:0006281">
    <property type="term" value="P:DNA repair"/>
    <property type="evidence" value="ECO:0007669"/>
    <property type="project" value="TreeGrafter"/>
</dbReference>
<dbReference type="OrthoDB" id="9776368at2"/>
<evidence type="ECO:0000256" key="3">
    <source>
        <dbReference type="ARBA" id="ARBA00004818"/>
    </source>
</evidence>
<feature type="binding site" evidence="10">
    <location>
        <position position="15"/>
    </location>
    <ligand>
        <name>Mg(2+)</name>
        <dbReference type="ChEBI" id="CHEBI:18420"/>
    </ligand>
</feature>
<comment type="catalytic activity">
    <reaction evidence="1 10">
        <text>2-phosphoglycolate + H2O = glycolate + phosphate</text>
        <dbReference type="Rhea" id="RHEA:14369"/>
        <dbReference type="ChEBI" id="CHEBI:15377"/>
        <dbReference type="ChEBI" id="CHEBI:29805"/>
        <dbReference type="ChEBI" id="CHEBI:43474"/>
        <dbReference type="ChEBI" id="CHEBI:58033"/>
        <dbReference type="EC" id="3.1.3.18"/>
    </reaction>
</comment>
<accession>A8GZ36</accession>
<dbReference type="Gene3D" id="1.10.150.240">
    <property type="entry name" value="Putative phosphatase, domain 2"/>
    <property type="match status" value="1"/>
</dbReference>
<evidence type="ECO:0000256" key="1">
    <source>
        <dbReference type="ARBA" id="ARBA00000830"/>
    </source>
</evidence>
<dbReference type="SFLD" id="SFLDG01135">
    <property type="entry name" value="C1.5.6:_HAD__Beta-PGM__Phospha"/>
    <property type="match status" value="1"/>
</dbReference>
<reference evidence="11 12" key="1">
    <citation type="submission" date="2007-10" db="EMBL/GenBank/DDBJ databases">
        <title>Complete sequence of Shewanella pealeana ATCC 700345.</title>
        <authorList>
            <consortium name="US DOE Joint Genome Institute"/>
            <person name="Copeland A."/>
            <person name="Lucas S."/>
            <person name="Lapidus A."/>
            <person name="Barry K."/>
            <person name="Glavina del Rio T."/>
            <person name="Dalin E."/>
            <person name="Tice H."/>
            <person name="Pitluck S."/>
            <person name="Chertkov O."/>
            <person name="Brettin T."/>
            <person name="Bruce D."/>
            <person name="Detter J.C."/>
            <person name="Han C."/>
            <person name="Schmutz J."/>
            <person name="Larimer F."/>
            <person name="Land M."/>
            <person name="Hauser L."/>
            <person name="Kyrpides N."/>
            <person name="Kim E."/>
            <person name="Zhao J.-S.Z."/>
            <person name="Manno D."/>
            <person name="Hawari J."/>
            <person name="Richardson P."/>
        </authorList>
    </citation>
    <scope>NUCLEOTIDE SEQUENCE [LARGE SCALE GENOMIC DNA]</scope>
    <source>
        <strain evidence="12">ATCC 700345 / ANG-SQ1</strain>
    </source>
</reference>
<evidence type="ECO:0000256" key="10">
    <source>
        <dbReference type="HAMAP-Rule" id="MF_00495"/>
    </source>
</evidence>
<dbReference type="InterPro" id="IPR050155">
    <property type="entry name" value="HAD-like_hydrolase_sf"/>
</dbReference>
<keyword evidence="6 10" id="KW-0479">Metal-binding</keyword>
<evidence type="ECO:0000256" key="4">
    <source>
        <dbReference type="ARBA" id="ARBA00006171"/>
    </source>
</evidence>
<feature type="binding site" evidence="10">
    <location>
        <position position="13"/>
    </location>
    <ligand>
        <name>Mg(2+)</name>
        <dbReference type="ChEBI" id="CHEBI:18420"/>
    </ligand>
</feature>
<feature type="active site" description="Nucleophile" evidence="10">
    <location>
        <position position="13"/>
    </location>
</feature>
<evidence type="ECO:0000256" key="5">
    <source>
        <dbReference type="ARBA" id="ARBA00013078"/>
    </source>
</evidence>
<dbReference type="GO" id="GO:0046872">
    <property type="term" value="F:metal ion binding"/>
    <property type="evidence" value="ECO:0007669"/>
    <property type="project" value="UniProtKB-KW"/>
</dbReference>
<protein>
    <recommendedName>
        <fullName evidence="5 10">Phosphoglycolate phosphatase</fullName>
        <shortName evidence="10">PGP</shortName>
        <shortName evidence="10">PGPase</shortName>
        <ecNumber evidence="5 10">3.1.3.18</ecNumber>
    </recommendedName>
</protein>
<comment type="pathway">
    <text evidence="3 10">Organic acid metabolism; glycolate biosynthesis; glycolate from 2-phosphoglycolate: step 1/1.</text>
</comment>
<dbReference type="KEGG" id="spl:Spea_0245"/>
<evidence type="ECO:0000313" key="11">
    <source>
        <dbReference type="EMBL" id="ABV85573.1"/>
    </source>
</evidence>
<dbReference type="GO" id="GO:0005975">
    <property type="term" value="P:carbohydrate metabolic process"/>
    <property type="evidence" value="ECO:0007669"/>
    <property type="project" value="InterPro"/>
</dbReference>
<dbReference type="UniPathway" id="UPA00865">
    <property type="reaction ID" value="UER00834"/>
</dbReference>
<dbReference type="FunFam" id="3.40.50.1000:FF:000022">
    <property type="entry name" value="Phosphoglycolate phosphatase"/>
    <property type="match status" value="1"/>
</dbReference>
<evidence type="ECO:0000256" key="8">
    <source>
        <dbReference type="ARBA" id="ARBA00022842"/>
    </source>
</evidence>
<dbReference type="SUPFAM" id="SSF56784">
    <property type="entry name" value="HAD-like"/>
    <property type="match status" value="1"/>
</dbReference>
<proteinExistence type="inferred from homology"/>
<dbReference type="HOGENOM" id="CLU_045011_19_1_6"/>
<dbReference type="NCBIfam" id="TIGR01549">
    <property type="entry name" value="HAD-SF-IA-v1"/>
    <property type="match status" value="1"/>
</dbReference>
<dbReference type="PANTHER" id="PTHR43434">
    <property type="entry name" value="PHOSPHOGLYCOLATE PHOSPHATASE"/>
    <property type="match status" value="1"/>
</dbReference>
<comment type="function">
    <text evidence="10">Specifically catalyzes the dephosphorylation of 2-phosphoglycolate. Is involved in the dissimilation of the intracellular 2-phosphoglycolate formed during the DNA repair of 3'-phosphoglycolate ends, a major class of DNA lesions induced by oxidative stress.</text>
</comment>
<dbReference type="HAMAP" id="MF_00495">
    <property type="entry name" value="GPH_hydrolase_bact"/>
    <property type="match status" value="1"/>
</dbReference>
<dbReference type="NCBIfam" id="NF009695">
    <property type="entry name" value="PRK13222.1-2"/>
    <property type="match status" value="1"/>
</dbReference>
<dbReference type="InterPro" id="IPR006439">
    <property type="entry name" value="HAD-SF_hydro_IA"/>
</dbReference>
<dbReference type="InterPro" id="IPR023214">
    <property type="entry name" value="HAD_sf"/>
</dbReference>
<dbReference type="STRING" id="398579.Spea_0245"/>
<dbReference type="GO" id="GO:0005829">
    <property type="term" value="C:cytosol"/>
    <property type="evidence" value="ECO:0007669"/>
    <property type="project" value="TreeGrafter"/>
</dbReference>
<comment type="similarity">
    <text evidence="4 10">Belongs to the HAD-like hydrolase superfamily. CbbY/CbbZ/Gph/YieH family.</text>
</comment>
<dbReference type="EC" id="3.1.3.18" evidence="5 10"/>
<dbReference type="EMBL" id="CP000851">
    <property type="protein sequence ID" value="ABV85573.1"/>
    <property type="molecule type" value="Genomic_DNA"/>
</dbReference>
<dbReference type="PANTHER" id="PTHR43434:SF1">
    <property type="entry name" value="PHOSPHOGLYCOLATE PHOSPHATASE"/>
    <property type="match status" value="1"/>
</dbReference>
<evidence type="ECO:0000256" key="6">
    <source>
        <dbReference type="ARBA" id="ARBA00022723"/>
    </source>
</evidence>
<dbReference type="NCBIfam" id="TIGR01509">
    <property type="entry name" value="HAD-SF-IA-v3"/>
    <property type="match status" value="1"/>
</dbReference>
<dbReference type="GO" id="GO:0046295">
    <property type="term" value="P:glycolate biosynthetic process"/>
    <property type="evidence" value="ECO:0007669"/>
    <property type="project" value="UniProtKB-UniRule"/>
</dbReference>
<comment type="cofactor">
    <cofactor evidence="2 10">
        <name>Mg(2+)</name>
        <dbReference type="ChEBI" id="CHEBI:18420"/>
    </cofactor>
</comment>
<name>A8GZ36_SHEPA</name>
<dbReference type="CDD" id="cd16417">
    <property type="entry name" value="HAD_PGPase"/>
    <property type="match status" value="1"/>
</dbReference>
<dbReference type="AlphaFoldDB" id="A8GZ36"/>
<sequence length="232" mass="25674">MNPFSQINAVAFDLDGTLIDSVPDLAAATRATLEELNLPLCSDELVRSWVGNGAEMLMRRALSFALATEVSEEKLQNTMPRFMHFYKQNLQQHSVLYAGVESVLSQLKQAGYRMAIVTNKPYEFTIPLLKAFNIHGYFDIVLGGDSLTKMKPDPLPLQHILHEWQLESEQLLMVGDSKNDILAAKAAKVASVGLTYGYNYGEDIGLSGPDAVCEQFSEITALLNQCDKATEQ</sequence>
<dbReference type="RefSeq" id="WP_012153514.1">
    <property type="nucleotide sequence ID" value="NC_009901.1"/>
</dbReference>
<keyword evidence="12" id="KW-1185">Reference proteome</keyword>
<dbReference type="GO" id="GO:0008967">
    <property type="term" value="F:phosphoglycolate phosphatase activity"/>
    <property type="evidence" value="ECO:0007669"/>
    <property type="project" value="UniProtKB-UniRule"/>
</dbReference>
<evidence type="ECO:0000256" key="9">
    <source>
        <dbReference type="ARBA" id="ARBA00023277"/>
    </source>
</evidence>
<feature type="binding site" evidence="10">
    <location>
        <position position="176"/>
    </location>
    <ligand>
        <name>Mg(2+)</name>
        <dbReference type="ChEBI" id="CHEBI:18420"/>
    </ligand>
</feature>
<dbReference type="Gene3D" id="3.40.50.1000">
    <property type="entry name" value="HAD superfamily/HAD-like"/>
    <property type="match status" value="1"/>
</dbReference>
<dbReference type="NCBIfam" id="TIGR01449">
    <property type="entry name" value="PGP_bact"/>
    <property type="match status" value="1"/>
</dbReference>
<keyword evidence="9 10" id="KW-0119">Carbohydrate metabolism</keyword>
<dbReference type="PRINTS" id="PR00413">
    <property type="entry name" value="HADHALOGNASE"/>
</dbReference>
<dbReference type="InterPro" id="IPR037512">
    <property type="entry name" value="PGPase_prok"/>
</dbReference>
<dbReference type="eggNOG" id="COG0546">
    <property type="taxonomic scope" value="Bacteria"/>
</dbReference>